<dbReference type="AlphaFoldDB" id="A0A7X3MWF4"/>
<dbReference type="OrthoDB" id="8455715at2"/>
<dbReference type="RefSeq" id="WP_160888220.1">
    <property type="nucleotide sequence ID" value="NZ_WURB01000036.1"/>
</dbReference>
<organism evidence="3 4">
    <name type="scientific">Microvirga makkahensis</name>
    <dbReference type="NCBI Taxonomy" id="1128670"/>
    <lineage>
        <taxon>Bacteria</taxon>
        <taxon>Pseudomonadati</taxon>
        <taxon>Pseudomonadota</taxon>
        <taxon>Alphaproteobacteria</taxon>
        <taxon>Hyphomicrobiales</taxon>
        <taxon>Methylobacteriaceae</taxon>
        <taxon>Microvirga</taxon>
    </lineage>
</organism>
<feature type="transmembrane region" description="Helical" evidence="2">
    <location>
        <begin position="35"/>
        <end position="56"/>
    </location>
</feature>
<accession>A0A7X3MWF4</accession>
<gene>
    <name evidence="3" type="ORF">GR328_24205</name>
</gene>
<keyword evidence="2" id="KW-0472">Membrane</keyword>
<reference evidence="3 4" key="1">
    <citation type="submission" date="2019-12" db="EMBL/GenBank/DDBJ databases">
        <authorList>
            <person name="Yuan C.-G."/>
        </authorList>
    </citation>
    <scope>NUCLEOTIDE SEQUENCE [LARGE SCALE GENOMIC DNA]</scope>
    <source>
        <strain evidence="3 4">KCTC 23863</strain>
    </source>
</reference>
<evidence type="ECO:0008006" key="5">
    <source>
        <dbReference type="Google" id="ProtNLM"/>
    </source>
</evidence>
<evidence type="ECO:0000256" key="2">
    <source>
        <dbReference type="SAM" id="Phobius"/>
    </source>
</evidence>
<keyword evidence="2" id="KW-0812">Transmembrane</keyword>
<keyword evidence="2" id="KW-1133">Transmembrane helix</keyword>
<dbReference type="Proteomes" id="UP000436483">
    <property type="component" value="Unassembled WGS sequence"/>
</dbReference>
<evidence type="ECO:0000313" key="3">
    <source>
        <dbReference type="EMBL" id="MXQ14497.1"/>
    </source>
</evidence>
<feature type="compositionally biased region" description="Basic and acidic residues" evidence="1">
    <location>
        <begin position="123"/>
        <end position="146"/>
    </location>
</feature>
<proteinExistence type="predicted"/>
<name>A0A7X3MWF4_9HYPH</name>
<reference evidence="3 4" key="2">
    <citation type="submission" date="2020-01" db="EMBL/GenBank/DDBJ databases">
        <title>Microvirga sp. nov., an arsenate reduction bacterium isolated from Tibet hotspring sediments.</title>
        <authorList>
            <person name="Xian W.-D."/>
            <person name="Li W.-J."/>
        </authorList>
    </citation>
    <scope>NUCLEOTIDE SEQUENCE [LARGE SCALE GENOMIC DNA]</scope>
    <source>
        <strain evidence="3 4">KCTC 23863</strain>
    </source>
</reference>
<keyword evidence="4" id="KW-1185">Reference proteome</keyword>
<feature type="compositionally biased region" description="Basic and acidic residues" evidence="1">
    <location>
        <begin position="214"/>
        <end position="234"/>
    </location>
</feature>
<feature type="compositionally biased region" description="Basic and acidic residues" evidence="1">
    <location>
        <begin position="156"/>
        <end position="173"/>
    </location>
</feature>
<feature type="region of interest" description="Disordered" evidence="1">
    <location>
        <begin position="114"/>
        <end position="277"/>
    </location>
</feature>
<evidence type="ECO:0000313" key="4">
    <source>
        <dbReference type="Proteomes" id="UP000436483"/>
    </source>
</evidence>
<feature type="compositionally biased region" description="Basic and acidic residues" evidence="1">
    <location>
        <begin position="242"/>
        <end position="263"/>
    </location>
</feature>
<feature type="compositionally biased region" description="Basic and acidic residues" evidence="1">
    <location>
        <begin position="181"/>
        <end position="193"/>
    </location>
</feature>
<comment type="caution">
    <text evidence="3">The sequence shown here is derived from an EMBL/GenBank/DDBJ whole genome shotgun (WGS) entry which is preliminary data.</text>
</comment>
<protein>
    <recommendedName>
        <fullName evidence="5">DUF308 domain-containing protein</fullName>
    </recommendedName>
</protein>
<dbReference type="EMBL" id="WURB01000036">
    <property type="protein sequence ID" value="MXQ14497.1"/>
    <property type="molecule type" value="Genomic_DNA"/>
</dbReference>
<sequence>MIIALLALASAMIVGGLLAAFFGWDIVLIERGWTMVIAGSFSAGCGALLLGITAVVSKLARIQSELVRLQIGFDEAARDEASSSSTGLSTAALAGGLLGGGMLDRGEAKDQDVAQPDLPLFPQEDRFKSAVESRESGREEAEKLGERLLPFPPKTSSDETGRRDEDGEGEVKVPDFLLAERGGETYVETRRTPAEAALFGDEPRLDEPEEESRDEPVGDDLREASPEPATDHAPEPGSEPAAAREETAASDEESRGEAAEEAPRSAATIIGTYNSGDNTYVMFSDGSIEAQTPTGVFRFQSLDELKAFIASGGEGGGSPAT</sequence>
<evidence type="ECO:0000256" key="1">
    <source>
        <dbReference type="SAM" id="MobiDB-lite"/>
    </source>
</evidence>